<name>A0A9P3GRG9_9APHY</name>
<reference evidence="1 2" key="1">
    <citation type="submission" date="2021-08" db="EMBL/GenBank/DDBJ databases">
        <title>Draft Genome Sequence of Phanerochaete sordida strain YK-624.</title>
        <authorList>
            <person name="Mori T."/>
            <person name="Dohra H."/>
            <person name="Suzuki T."/>
            <person name="Kawagishi H."/>
            <person name="Hirai H."/>
        </authorList>
    </citation>
    <scope>NUCLEOTIDE SEQUENCE [LARGE SCALE GENOMIC DNA]</scope>
    <source>
        <strain evidence="1 2">YK-624</strain>
    </source>
</reference>
<dbReference type="Proteomes" id="UP000703269">
    <property type="component" value="Unassembled WGS sequence"/>
</dbReference>
<evidence type="ECO:0000313" key="2">
    <source>
        <dbReference type="Proteomes" id="UP000703269"/>
    </source>
</evidence>
<dbReference type="AlphaFoldDB" id="A0A9P3GRG9"/>
<proteinExistence type="predicted"/>
<sequence length="172" mass="19975">MVLWACRSPSAQLHFVRFQMAMSEHTVRAISDVARLHKATLQTLCLDFAFREWWGDHKFSFSESVALRHLQLRLCIRHVSTCERLLRSFPASNTLEDVSLVFRIEAYTNKDTHFDVAFAPITTLRGAFTEEKLPHLKRLQIRCETVGAPSSDPPFERDRLLRDVRLSVCDMR</sequence>
<organism evidence="1 2">
    <name type="scientific">Phanerochaete sordida</name>
    <dbReference type="NCBI Taxonomy" id="48140"/>
    <lineage>
        <taxon>Eukaryota</taxon>
        <taxon>Fungi</taxon>
        <taxon>Dikarya</taxon>
        <taxon>Basidiomycota</taxon>
        <taxon>Agaricomycotina</taxon>
        <taxon>Agaricomycetes</taxon>
        <taxon>Polyporales</taxon>
        <taxon>Phanerochaetaceae</taxon>
        <taxon>Phanerochaete</taxon>
    </lineage>
</organism>
<dbReference type="EMBL" id="BPQB01000111">
    <property type="protein sequence ID" value="GJE99496.1"/>
    <property type="molecule type" value="Genomic_DNA"/>
</dbReference>
<evidence type="ECO:0000313" key="1">
    <source>
        <dbReference type="EMBL" id="GJE99496.1"/>
    </source>
</evidence>
<gene>
    <name evidence="1" type="ORF">PsYK624_157600</name>
</gene>
<accession>A0A9P3GRG9</accession>
<protein>
    <submittedName>
        <fullName evidence="1">Uncharacterized protein</fullName>
    </submittedName>
</protein>
<comment type="caution">
    <text evidence="1">The sequence shown here is derived from an EMBL/GenBank/DDBJ whole genome shotgun (WGS) entry which is preliminary data.</text>
</comment>
<keyword evidence="2" id="KW-1185">Reference proteome</keyword>